<feature type="binding site" evidence="2">
    <location>
        <begin position="123"/>
        <end position="126"/>
    </location>
    <ligand>
        <name>GTP</name>
        <dbReference type="ChEBI" id="CHEBI:37565"/>
    </ligand>
</feature>
<dbReference type="Gene3D" id="1.10.40.50">
    <property type="entry name" value="Probable gtpase engc, domain 3"/>
    <property type="match status" value="1"/>
</dbReference>
<name>A0ABT9DB77_9CELL</name>
<dbReference type="InterPro" id="IPR027417">
    <property type="entry name" value="P-loop_NTPase"/>
</dbReference>
<protein>
    <recommendedName>
        <fullName evidence="2">Small ribosomal subunit biogenesis GTPase RsgA</fullName>
        <ecNumber evidence="2">3.6.1.-</ecNumber>
    </recommendedName>
</protein>
<comment type="subunit">
    <text evidence="2">Monomer. Associates with 30S ribosomal subunit, binds 16S rRNA.</text>
</comment>
<keyword evidence="2" id="KW-0862">Zinc</keyword>
<feature type="binding site" evidence="2">
    <location>
        <position position="261"/>
    </location>
    <ligand>
        <name>Zn(2+)</name>
        <dbReference type="ChEBI" id="CHEBI:29105"/>
    </ligand>
</feature>
<feature type="binding site" evidence="2">
    <location>
        <position position="267"/>
    </location>
    <ligand>
        <name>Zn(2+)</name>
        <dbReference type="ChEBI" id="CHEBI:29105"/>
    </ligand>
</feature>
<proteinExistence type="inferred from homology"/>
<reference evidence="4 5" key="1">
    <citation type="submission" date="2023-07" db="EMBL/GenBank/DDBJ databases">
        <title>Description of novel actinomycetes strains, isolated from tidal flat sediment.</title>
        <authorList>
            <person name="Lu C."/>
        </authorList>
    </citation>
    <scope>NUCLEOTIDE SEQUENCE [LARGE SCALE GENOMIC DNA]</scope>
    <source>
        <strain evidence="4 5">SYSU T00b441</strain>
    </source>
</reference>
<organism evidence="4 5">
    <name type="scientific">Actinotalea lenta</name>
    <dbReference type="NCBI Taxonomy" id="3064654"/>
    <lineage>
        <taxon>Bacteria</taxon>
        <taxon>Bacillati</taxon>
        <taxon>Actinomycetota</taxon>
        <taxon>Actinomycetes</taxon>
        <taxon>Micrococcales</taxon>
        <taxon>Cellulomonadaceae</taxon>
        <taxon>Actinotalea</taxon>
    </lineage>
</organism>
<dbReference type="EC" id="3.6.1.-" evidence="2"/>
<dbReference type="InterPro" id="IPR010914">
    <property type="entry name" value="RsgA_GTPase_dom"/>
</dbReference>
<dbReference type="HAMAP" id="MF_01820">
    <property type="entry name" value="GTPase_RsgA"/>
    <property type="match status" value="1"/>
</dbReference>
<dbReference type="InterPro" id="IPR004881">
    <property type="entry name" value="Ribosome_biogen_GTPase_RsgA"/>
</dbReference>
<feature type="binding site" evidence="2">
    <location>
        <begin position="175"/>
        <end position="183"/>
    </location>
    <ligand>
        <name>GTP</name>
        <dbReference type="ChEBI" id="CHEBI:37565"/>
    </ligand>
</feature>
<keyword evidence="2" id="KW-0547">Nucleotide-binding</keyword>
<comment type="subcellular location">
    <subcellularLocation>
        <location evidence="2">Cytoplasm</location>
    </subcellularLocation>
</comment>
<keyword evidence="2" id="KW-0342">GTP-binding</keyword>
<evidence type="ECO:0000256" key="2">
    <source>
        <dbReference type="HAMAP-Rule" id="MF_01820"/>
    </source>
</evidence>
<dbReference type="Proteomes" id="UP001232536">
    <property type="component" value="Unassembled WGS sequence"/>
</dbReference>
<comment type="function">
    <text evidence="2">One of several proteins that assist in the late maturation steps of the functional core of the 30S ribosomal subunit. Helps release RbfA from mature subunits. May play a role in the assembly of ribosomal proteins into the subunit. Circularly permuted GTPase that catalyzes slow GTP hydrolysis, GTPase activity is stimulated by the 30S ribosomal subunit.</text>
</comment>
<dbReference type="NCBIfam" id="TIGR00157">
    <property type="entry name" value="ribosome small subunit-dependent GTPase A"/>
    <property type="match status" value="1"/>
</dbReference>
<dbReference type="PANTHER" id="PTHR32120:SF10">
    <property type="entry name" value="SMALL RIBOSOMAL SUBUNIT BIOGENESIS GTPASE RSGA"/>
    <property type="match status" value="1"/>
</dbReference>
<evidence type="ECO:0000313" key="4">
    <source>
        <dbReference type="EMBL" id="MDO8108106.1"/>
    </source>
</evidence>
<keyword evidence="5" id="KW-1185">Reference proteome</keyword>
<comment type="cofactor">
    <cofactor evidence="2">
        <name>Zn(2+)</name>
        <dbReference type="ChEBI" id="CHEBI:29105"/>
    </cofactor>
    <text evidence="2">Binds 1 zinc ion per subunit.</text>
</comment>
<keyword evidence="2" id="KW-0699">rRNA-binding</keyword>
<sequence length="329" mass="34409">MDKRACGVLLADEALSPATARWSPRLSRAADEDPAATPAAGDWVLLAPGDQDGAAWVLTEVLPRRTAVERLGVSGTSHTQVLAANADVVAVVAGMVPDLDLGRVERMLALAWSSGARPVVVLTKADLHPDPGAAISLVAASAAGCDLLAVSAPLDEGLDPLRAWLAEGATIALVGASGVGKSTLLNALLGDDVMATRTLGNEGKGRHTTVTRELHLAPGGGAVLDTPGLRSVGLSADTGLDDVFADVIDLADRCRFNDCAHTVEPGCAVLEAVETGALPRRRLDSWRALQREAAFQARRADARLQAAWTSERKARTRAYRARPTHPQGW</sequence>
<evidence type="ECO:0000259" key="3">
    <source>
        <dbReference type="PROSITE" id="PS50936"/>
    </source>
</evidence>
<comment type="caution">
    <text evidence="4">The sequence shown here is derived from an EMBL/GenBank/DDBJ whole genome shotgun (WGS) entry which is preliminary data.</text>
</comment>
<gene>
    <name evidence="2 4" type="primary">rsgA</name>
    <name evidence="4" type="ORF">Q6348_12965</name>
</gene>
<dbReference type="PROSITE" id="PS50936">
    <property type="entry name" value="ENGC_GTPASE"/>
    <property type="match status" value="1"/>
</dbReference>
<keyword evidence="2" id="KW-0378">Hydrolase</keyword>
<dbReference type="SUPFAM" id="SSF52540">
    <property type="entry name" value="P-loop containing nucleoside triphosphate hydrolases"/>
    <property type="match status" value="1"/>
</dbReference>
<keyword evidence="2" id="KW-0694">RNA-binding</keyword>
<comment type="similarity">
    <text evidence="2">Belongs to the TRAFAC class YlqF/YawG GTPase family. RsgA subfamily.</text>
</comment>
<evidence type="ECO:0000313" key="5">
    <source>
        <dbReference type="Proteomes" id="UP001232536"/>
    </source>
</evidence>
<dbReference type="Pfam" id="PF03193">
    <property type="entry name" value="RsgA_GTPase"/>
    <property type="match status" value="1"/>
</dbReference>
<keyword evidence="1 2" id="KW-0690">Ribosome biogenesis</keyword>
<dbReference type="Gene3D" id="3.40.50.300">
    <property type="entry name" value="P-loop containing nucleotide triphosphate hydrolases"/>
    <property type="match status" value="1"/>
</dbReference>
<evidence type="ECO:0000256" key="1">
    <source>
        <dbReference type="ARBA" id="ARBA00022517"/>
    </source>
</evidence>
<feature type="domain" description="EngC GTPase" evidence="3">
    <location>
        <begin position="84"/>
        <end position="230"/>
    </location>
</feature>
<feature type="binding site" evidence="2">
    <location>
        <position position="254"/>
    </location>
    <ligand>
        <name>Zn(2+)</name>
        <dbReference type="ChEBI" id="CHEBI:29105"/>
    </ligand>
</feature>
<dbReference type="PANTHER" id="PTHR32120">
    <property type="entry name" value="SMALL RIBOSOMAL SUBUNIT BIOGENESIS GTPASE RSGA"/>
    <property type="match status" value="1"/>
</dbReference>
<keyword evidence="2" id="KW-0479">Metal-binding</keyword>
<dbReference type="EMBL" id="JAUQYP010000001">
    <property type="protein sequence ID" value="MDO8108106.1"/>
    <property type="molecule type" value="Genomic_DNA"/>
</dbReference>
<keyword evidence="2" id="KW-0963">Cytoplasm</keyword>
<dbReference type="CDD" id="cd01854">
    <property type="entry name" value="YjeQ_EngC"/>
    <property type="match status" value="1"/>
</dbReference>
<accession>A0ABT9DB77</accession>
<dbReference type="RefSeq" id="WP_304601694.1">
    <property type="nucleotide sequence ID" value="NZ_JAUQYP010000001.1"/>
</dbReference>
<feature type="binding site" evidence="2">
    <location>
        <position position="259"/>
    </location>
    <ligand>
        <name>Zn(2+)</name>
        <dbReference type="ChEBI" id="CHEBI:29105"/>
    </ligand>
</feature>